<accession>A0A1H5XQ21</accession>
<dbReference type="EMBL" id="FNVQ01000001">
    <property type="protein sequence ID" value="SEG13859.1"/>
    <property type="molecule type" value="Genomic_DNA"/>
</dbReference>
<dbReference type="AlphaFoldDB" id="A0A1H5XQ21"/>
<reference evidence="1 2" key="1">
    <citation type="submission" date="2016-10" db="EMBL/GenBank/DDBJ databases">
        <authorList>
            <person name="de Groot N.N."/>
        </authorList>
    </citation>
    <scope>NUCLEOTIDE SEQUENCE [LARGE SCALE GENOMIC DNA]</scope>
    <source>
        <strain evidence="1 2">DSM 22012</strain>
    </source>
</reference>
<evidence type="ECO:0000313" key="1">
    <source>
        <dbReference type="EMBL" id="SEG13859.1"/>
    </source>
</evidence>
<proteinExistence type="predicted"/>
<gene>
    <name evidence="1" type="ORF">SAMN05444390_1011463</name>
</gene>
<organism evidence="1 2">
    <name type="scientific">Marinobacterium lutimaris</name>
    <dbReference type="NCBI Taxonomy" id="568106"/>
    <lineage>
        <taxon>Bacteria</taxon>
        <taxon>Pseudomonadati</taxon>
        <taxon>Pseudomonadota</taxon>
        <taxon>Gammaproteobacteria</taxon>
        <taxon>Oceanospirillales</taxon>
        <taxon>Oceanospirillaceae</taxon>
        <taxon>Marinobacterium</taxon>
    </lineage>
</organism>
<name>A0A1H5XQ21_9GAMM</name>
<dbReference type="Proteomes" id="UP000236745">
    <property type="component" value="Unassembled WGS sequence"/>
</dbReference>
<sequence length="109" mass="12225">MSNVTMQVKLSPTQAGKLLQKSMKLEKEVAEQAAELEAFKHFTDEMLSISWQGGDAGGDTIQELAEKHGLIKAVTRTERCDDEYCACAEISDFPLTCYRKTYIDQESRS</sequence>
<keyword evidence="2" id="KW-1185">Reference proteome</keyword>
<protein>
    <submittedName>
        <fullName evidence="1">Uncharacterized protein</fullName>
    </submittedName>
</protein>
<evidence type="ECO:0000313" key="2">
    <source>
        <dbReference type="Proteomes" id="UP000236745"/>
    </source>
</evidence>
<dbReference type="RefSeq" id="WP_104002370.1">
    <property type="nucleotide sequence ID" value="NZ_FNVQ01000001.1"/>
</dbReference>